<organism evidence="6 7">
    <name type="scientific">Merluccius polli</name>
    <name type="common">Benguela hake</name>
    <name type="synonym">Merluccius cadenati</name>
    <dbReference type="NCBI Taxonomy" id="89951"/>
    <lineage>
        <taxon>Eukaryota</taxon>
        <taxon>Metazoa</taxon>
        <taxon>Chordata</taxon>
        <taxon>Craniata</taxon>
        <taxon>Vertebrata</taxon>
        <taxon>Euteleostomi</taxon>
        <taxon>Actinopterygii</taxon>
        <taxon>Neopterygii</taxon>
        <taxon>Teleostei</taxon>
        <taxon>Neoteleostei</taxon>
        <taxon>Acanthomorphata</taxon>
        <taxon>Zeiogadaria</taxon>
        <taxon>Gadariae</taxon>
        <taxon>Gadiformes</taxon>
        <taxon>Gadoidei</taxon>
        <taxon>Merlucciidae</taxon>
        <taxon>Merluccius</taxon>
    </lineage>
</organism>
<dbReference type="InterPro" id="IPR000504">
    <property type="entry name" value="RRM_dom"/>
</dbReference>
<evidence type="ECO:0000313" key="6">
    <source>
        <dbReference type="EMBL" id="KAK0140395.1"/>
    </source>
</evidence>
<dbReference type="InterPro" id="IPR037171">
    <property type="entry name" value="NagB/RpiA_transferase-like"/>
</dbReference>
<evidence type="ECO:0000259" key="5">
    <source>
        <dbReference type="PROSITE" id="PS50102"/>
    </source>
</evidence>
<dbReference type="PANTHER" id="PTHR13017">
    <property type="entry name" value="5-FORMYLTETRAHYDROFOLATE CYCLO-LIGASE-RELATED"/>
    <property type="match status" value="1"/>
</dbReference>
<dbReference type="SUPFAM" id="SSF54928">
    <property type="entry name" value="RNA-binding domain, RBD"/>
    <property type="match status" value="1"/>
</dbReference>
<dbReference type="Gene3D" id="3.30.70.330">
    <property type="match status" value="1"/>
</dbReference>
<dbReference type="CDD" id="cd12270">
    <property type="entry name" value="RRM_MTHFSD"/>
    <property type="match status" value="1"/>
</dbReference>
<name>A0AA47MHU5_MERPO</name>
<feature type="compositionally biased region" description="Basic and acidic residues" evidence="4">
    <location>
        <begin position="381"/>
        <end position="393"/>
    </location>
</feature>
<dbReference type="SUPFAM" id="SSF100950">
    <property type="entry name" value="NagB/RpiA/CoA transferase-like"/>
    <property type="match status" value="1"/>
</dbReference>
<evidence type="ECO:0000313" key="7">
    <source>
        <dbReference type="Proteomes" id="UP001174136"/>
    </source>
</evidence>
<dbReference type="EMBL" id="JAOPHQ010004147">
    <property type="protein sequence ID" value="KAK0140395.1"/>
    <property type="molecule type" value="Genomic_DNA"/>
</dbReference>
<comment type="caution">
    <text evidence="6">The sequence shown here is derived from an EMBL/GenBank/DDBJ whole genome shotgun (WGS) entry which is preliminary data.</text>
</comment>
<dbReference type="InterPro" id="IPR035979">
    <property type="entry name" value="RBD_domain_sf"/>
</dbReference>
<dbReference type="SMART" id="SM00360">
    <property type="entry name" value="RRM"/>
    <property type="match status" value="1"/>
</dbReference>
<dbReference type="InterPro" id="IPR024185">
    <property type="entry name" value="FTHF_cligase-like_sf"/>
</dbReference>
<dbReference type="PANTHER" id="PTHR13017:SF0">
    <property type="entry name" value="METHENYLTETRAHYDROFOLATE SYNTHASE DOMAIN-CONTAINING PROTEIN"/>
    <property type="match status" value="1"/>
</dbReference>
<dbReference type="InterPro" id="IPR034359">
    <property type="entry name" value="MTHFSD_RRM"/>
</dbReference>
<evidence type="ECO:0000256" key="2">
    <source>
        <dbReference type="ARBA" id="ARBA00022884"/>
    </source>
</evidence>
<feature type="domain" description="RRM" evidence="5">
    <location>
        <begin position="428"/>
        <end position="501"/>
    </location>
</feature>
<feature type="region of interest" description="Disordered" evidence="4">
    <location>
        <begin position="296"/>
        <end position="428"/>
    </location>
</feature>
<proteinExistence type="predicted"/>
<dbReference type="PROSITE" id="PS50102">
    <property type="entry name" value="RRM"/>
    <property type="match status" value="1"/>
</dbReference>
<feature type="compositionally biased region" description="Basic residues" evidence="4">
    <location>
        <begin position="322"/>
        <end position="334"/>
    </location>
</feature>
<evidence type="ECO:0000256" key="3">
    <source>
        <dbReference type="PROSITE-ProRule" id="PRU00176"/>
    </source>
</evidence>
<dbReference type="Gene3D" id="3.40.50.10420">
    <property type="entry name" value="NagB/RpiA/CoA transferase-like"/>
    <property type="match status" value="1"/>
</dbReference>
<evidence type="ECO:0000256" key="1">
    <source>
        <dbReference type="ARBA" id="ARBA00015518"/>
    </source>
</evidence>
<keyword evidence="2 3" id="KW-0694">RNA-binding</keyword>
<protein>
    <recommendedName>
        <fullName evidence="1">Methenyltetrahydrofolate synthase domain-containing protein</fullName>
    </recommendedName>
</protein>
<accession>A0AA47MHU5</accession>
<feature type="compositionally biased region" description="Basic and acidic residues" evidence="4">
    <location>
        <begin position="403"/>
        <end position="412"/>
    </location>
</feature>
<feature type="region of interest" description="Disordered" evidence="4">
    <location>
        <begin position="566"/>
        <end position="599"/>
    </location>
</feature>
<gene>
    <name evidence="6" type="primary">mthfsd</name>
    <name evidence="6" type="ORF">N1851_022637</name>
</gene>
<dbReference type="FunFam" id="3.40.50.10420:FF:000001">
    <property type="entry name" value="Methenyltetrahydrofolate synthase domain-containing protein"/>
    <property type="match status" value="1"/>
</dbReference>
<evidence type="ECO:0000256" key="4">
    <source>
        <dbReference type="SAM" id="MobiDB-lite"/>
    </source>
</evidence>
<dbReference type="AlphaFoldDB" id="A0AA47MHU5"/>
<dbReference type="InterPro" id="IPR002698">
    <property type="entry name" value="FTHF_cligase"/>
</dbReference>
<dbReference type="InterPro" id="IPR012677">
    <property type="entry name" value="Nucleotide-bd_a/b_plait_sf"/>
</dbReference>
<dbReference type="GO" id="GO:0003723">
    <property type="term" value="F:RNA binding"/>
    <property type="evidence" value="ECO:0007669"/>
    <property type="project" value="UniProtKB-UniRule"/>
</dbReference>
<reference evidence="6" key="1">
    <citation type="journal article" date="2023" name="Front. Mar. Sci.">
        <title>A new Merluccius polli reference genome to investigate the effects of global change in West African waters.</title>
        <authorList>
            <person name="Mateo J.L."/>
            <person name="Blanco-Fernandez C."/>
            <person name="Garcia-Vazquez E."/>
            <person name="Machado-Schiaffino G."/>
        </authorList>
    </citation>
    <scope>NUCLEOTIDE SEQUENCE</scope>
    <source>
        <strain evidence="6">C29</strain>
        <tissue evidence="6">Fin</tissue>
    </source>
</reference>
<feature type="compositionally biased region" description="Low complexity" evidence="4">
    <location>
        <begin position="508"/>
        <end position="519"/>
    </location>
</feature>
<dbReference type="Pfam" id="PF01812">
    <property type="entry name" value="5-FTHF_cyc-lig"/>
    <property type="match status" value="1"/>
</dbReference>
<dbReference type="GO" id="GO:0005737">
    <property type="term" value="C:cytoplasm"/>
    <property type="evidence" value="ECO:0007669"/>
    <property type="project" value="TreeGrafter"/>
</dbReference>
<sequence length="599" mass="65602">MEAVIKIQPGATKWDIRQKVWDHIEDNNLANFPRPVHNRIPNFKGAVQACDRLTALEEFKSSQTVKVNPDRPQQQARFVTLDGAFTACARVTGLEAFTETAEVKVDPDKPLEGARLEVLQAKKTLLVPTPRLRTGLFNKITPPEGASKEQLRVCSTSQGVKDFSVPVGLDAQVKVDLVVVGSVAVSEKGYRIGKGEGYADMEYGMMVSMGAVTDSTVVITVVHDCQVVDIPEELVEQHDLTVDYILTPTRVIKTDCILPKPLGIIWSKLNKHMLEKIPVLKKLRALELQSGKEVLLGPEPSVEPGRAQRGGEQALQGEGPKPRRHGRPRPRRNTRRDSEGEPRQEGGPGSNEEPAQKPRRRPARVRREGGKGDNPGANGSEEGRERVRGERRGRSWRGTVGEGGRERRGKEEDGAEGEPQPGLPSNVTTVYLGGIPAGLRVSELKTALREKEALPLRLTWQGAQHRAFLDYGDPQAADQAMEALQGLSLNGQSLHAELAKNQRGGRRAGPSRSRPQSGPVSHNKVTPTEDPGEPNEEDLHKAWPTLRDENMACLLLPKSRAHRLFMDLSSRTGQGTAGEPHVRNPTPSAVGQKPCCTPS</sequence>
<keyword evidence="7" id="KW-1185">Reference proteome</keyword>
<dbReference type="Proteomes" id="UP001174136">
    <property type="component" value="Unassembled WGS sequence"/>
</dbReference>
<feature type="region of interest" description="Disordered" evidence="4">
    <location>
        <begin position="500"/>
        <end position="539"/>
    </location>
</feature>
<feature type="compositionally biased region" description="Basic and acidic residues" evidence="4">
    <location>
        <begin position="335"/>
        <end position="344"/>
    </location>
</feature>